<feature type="coiled-coil region" evidence="1">
    <location>
        <begin position="580"/>
        <end position="652"/>
    </location>
</feature>
<dbReference type="RefSeq" id="WP_108971539.1">
    <property type="nucleotide sequence ID" value="NZ_CP022188.1"/>
</dbReference>
<reference evidence="3 4" key="1">
    <citation type="submission" date="2017-06" db="EMBL/GenBank/DDBJ databases">
        <title>Azoarcus sp. TSNA42 complete genome sequence.</title>
        <authorList>
            <person name="Woo J.-H."/>
            <person name="Kim H.-S."/>
        </authorList>
    </citation>
    <scope>NUCLEOTIDE SEQUENCE [LARGE SCALE GENOMIC DNA]</scope>
    <source>
        <strain evidence="3 4">TSNA42</strain>
    </source>
</reference>
<name>A0A2U8GXZ8_9RHOO</name>
<dbReference type="AlphaFoldDB" id="A0A2U8GXZ8"/>
<dbReference type="Proteomes" id="UP000244902">
    <property type="component" value="Chromosome"/>
</dbReference>
<evidence type="ECO:0000256" key="1">
    <source>
        <dbReference type="SAM" id="Coils"/>
    </source>
</evidence>
<evidence type="ECO:0000256" key="2">
    <source>
        <dbReference type="SAM" id="MobiDB-lite"/>
    </source>
</evidence>
<keyword evidence="1" id="KW-0175">Coiled coil</keyword>
<feature type="compositionally biased region" description="Basic and acidic residues" evidence="2">
    <location>
        <begin position="498"/>
        <end position="516"/>
    </location>
</feature>
<evidence type="ECO:0000313" key="4">
    <source>
        <dbReference type="Proteomes" id="UP000244902"/>
    </source>
</evidence>
<feature type="compositionally biased region" description="Polar residues" evidence="2">
    <location>
        <begin position="517"/>
        <end position="527"/>
    </location>
</feature>
<proteinExistence type="predicted"/>
<evidence type="ECO:0000313" key="3">
    <source>
        <dbReference type="EMBL" id="AWI78579.1"/>
    </source>
</evidence>
<feature type="region of interest" description="Disordered" evidence="2">
    <location>
        <begin position="485"/>
        <end position="527"/>
    </location>
</feature>
<protein>
    <recommendedName>
        <fullName evidence="5">Bacteriophage tail tape measure N-terminal domain-containing protein</fullName>
    </recommendedName>
</protein>
<dbReference type="EMBL" id="CP022188">
    <property type="protein sequence ID" value="AWI78579.1"/>
    <property type="molecule type" value="Genomic_DNA"/>
</dbReference>
<accession>A0A2U8GXZ8</accession>
<feature type="coiled-coil region" evidence="1">
    <location>
        <begin position="398"/>
        <end position="466"/>
    </location>
</feature>
<dbReference type="OrthoDB" id="363355at2"/>
<organism evidence="3 4">
    <name type="scientific">Parazoarcus communis</name>
    <dbReference type="NCBI Taxonomy" id="41977"/>
    <lineage>
        <taxon>Bacteria</taxon>
        <taxon>Pseudomonadati</taxon>
        <taxon>Pseudomonadota</taxon>
        <taxon>Betaproteobacteria</taxon>
        <taxon>Rhodocyclales</taxon>
        <taxon>Zoogloeaceae</taxon>
        <taxon>Parazoarcus</taxon>
    </lineage>
</organism>
<gene>
    <name evidence="3" type="ORF">CEW87_03915</name>
</gene>
<evidence type="ECO:0008006" key="5">
    <source>
        <dbReference type="Google" id="ProtNLM"/>
    </source>
</evidence>
<sequence length="802" mass="84360">MTDRKIALKITTETPKAELVGQLASELDRLANEGGKAGPQFKKLAAEIRAMEAPAAKADGTFAKLRGSMSGLGGAVSSLGAGLGKLAGFLGIGGVGIAGGLVAVATSAATAADEMGKLSQRTGISTESLSRLAYAASLSDATNADLEMGFKGLSERMQDAAEGGKDSSAMFKALGISIKNADGSLRGVDEVFYDIAERFKSMPDGAEKTALAVDLFSRSGLALIPTLNNGREGLKQLADESDRFGKTISAEAAAKAAQFNDDLVRLQTAMRGVSQEIGMAAVPALDLLAQAFLESYKEQGKLVDGGGLETWATRGARAVAFMVDILDGVARVVEVIGVKIGGYSAAAVEAAKLNFKEAKAIYDAVAEDTAAILMRPQFSARIDRQLDAAPERERQAAAAREESEAKQQVDRLKALEANLASERVRLAKLAAGEIVETNKTIEQADSERTKAQIKNAETLRDALLKAWEAARQGAQKAGDDAAALLQKAADAQSSRSKQAQDRRDKSLTPDEAEAKNTSRATELTDAASTQATFAQNAAIDGRAKEAQAYAQKALDLSKEAAEYAGKVQDDGTAARMLEQIGATEKAAIEAQAKIKQQEQAEFEQTADAQLAKIREIEAELQKIKQVKIDADTAEAQATITALQAQINEIKDKTVTVTVVQKGTVPDGATVTTADIPARAYGGPLPGIAKGIRSDNQLYMGTPGEWVVDIPTVQHYGADFMRDLLQRRVPRYAYGGEIGGASSALAGVSMPAVAASLAASQRPLVGSTLVIPGVGKYPIQTSQEVHDDLQQQLQLAALQVGRR</sequence>